<reference evidence="1 2" key="1">
    <citation type="submission" date="2020-03" db="EMBL/GenBank/DDBJ databases">
        <title>Isolation of cellulose-producing strains, genome characterization and application of the synthesized cellulose films as an economical and sustainable material for piezoelectric sensor construction.</title>
        <authorList>
            <person name="Mangayil R.K."/>
        </authorList>
    </citation>
    <scope>NUCLEOTIDE SEQUENCE [LARGE SCALE GENOMIC DNA]</scope>
    <source>
        <strain evidence="1 2">ENS 9a1a</strain>
    </source>
</reference>
<keyword evidence="2" id="KW-1185">Reference proteome</keyword>
<gene>
    <name evidence="1" type="ORF">GWK63_01565</name>
</gene>
<accession>A0A858JIU1</accession>
<dbReference type="KEGG" id="kre:GWK63_01565"/>
<organism evidence="1 2">
    <name type="scientific">Komagataeibacter rhaeticus</name>
    <dbReference type="NCBI Taxonomy" id="215221"/>
    <lineage>
        <taxon>Bacteria</taxon>
        <taxon>Pseudomonadati</taxon>
        <taxon>Pseudomonadota</taxon>
        <taxon>Alphaproteobacteria</taxon>
        <taxon>Acetobacterales</taxon>
        <taxon>Acetobacteraceae</taxon>
        <taxon>Komagataeibacter</taxon>
    </lineage>
</organism>
<proteinExistence type="predicted"/>
<dbReference type="GeneID" id="85020832"/>
<dbReference type="AlphaFoldDB" id="A0A858JIU1"/>
<evidence type="ECO:0000313" key="1">
    <source>
        <dbReference type="EMBL" id="QIP34359.1"/>
    </source>
</evidence>
<protein>
    <submittedName>
        <fullName evidence="1">Uncharacterized protein</fullName>
    </submittedName>
</protein>
<name>A0A858JIU1_9PROT</name>
<dbReference type="EMBL" id="CP050139">
    <property type="protein sequence ID" value="QIP34359.1"/>
    <property type="molecule type" value="Genomic_DNA"/>
</dbReference>
<evidence type="ECO:0000313" key="2">
    <source>
        <dbReference type="Proteomes" id="UP000502533"/>
    </source>
</evidence>
<sequence length="55" mass="6340">MTRLPVPWSGKAWTAAAPDSMTFPISRYGFWLERDTHRTPDLNGLSLLSSIWIEY</sequence>
<dbReference type="RefSeq" id="WP_157772020.1">
    <property type="nucleotide sequence ID" value="NZ_CALMTF010000051.1"/>
</dbReference>
<dbReference type="Proteomes" id="UP000502533">
    <property type="component" value="Chromosome"/>
</dbReference>